<dbReference type="RefSeq" id="WP_014955934.1">
    <property type="nucleotide sequence ID" value="NC_018645.1"/>
</dbReference>
<accession>K0NHY9</accession>
<dbReference type="KEGG" id="dto:TOL2_C04070"/>
<evidence type="ECO:0000313" key="2">
    <source>
        <dbReference type="EMBL" id="CCK78577.1"/>
    </source>
</evidence>
<dbReference type="InterPro" id="IPR013978">
    <property type="entry name" value="MEKHLA"/>
</dbReference>
<sequence>MIKSDDNLFKTNNQGSILYEESGIEIINFGNKFIKQHTQNLLDSFAATYGRPMFEMSEGLTPEEKAEFVFFAPQAILSHDIRDDGQGVRENIYNYANRAALLIFERTYQEQTALASFKSAPSSFQDERNNLLGECLAMGKVIFDAERVSAKGKKILIQKGLFFNISDTRGIYRGQAVLLKKTTSKNF</sequence>
<dbReference type="Pfam" id="PF08670">
    <property type="entry name" value="MEKHLA"/>
    <property type="match status" value="1"/>
</dbReference>
<keyword evidence="3" id="KW-1185">Reference proteome</keyword>
<dbReference type="EMBL" id="FO203503">
    <property type="protein sequence ID" value="CCK78577.1"/>
    <property type="molecule type" value="Genomic_DNA"/>
</dbReference>
<dbReference type="Proteomes" id="UP000007347">
    <property type="component" value="Chromosome"/>
</dbReference>
<dbReference type="OrthoDB" id="9794448at2"/>
<gene>
    <name evidence="2" type="ordered locus">TOL2_C04070</name>
</gene>
<dbReference type="AlphaFoldDB" id="K0NHY9"/>
<evidence type="ECO:0000259" key="1">
    <source>
        <dbReference type="Pfam" id="PF08670"/>
    </source>
</evidence>
<protein>
    <submittedName>
        <fullName evidence="2">Uncharacterized protein, MEKHLA domain</fullName>
    </submittedName>
</protein>
<dbReference type="STRING" id="651182.TOL2_C04070"/>
<organism evidence="2 3">
    <name type="scientific">Desulfobacula toluolica (strain DSM 7467 / Tol2)</name>
    <dbReference type="NCBI Taxonomy" id="651182"/>
    <lineage>
        <taxon>Bacteria</taxon>
        <taxon>Pseudomonadati</taxon>
        <taxon>Thermodesulfobacteriota</taxon>
        <taxon>Desulfobacteria</taxon>
        <taxon>Desulfobacterales</taxon>
        <taxon>Desulfobacteraceae</taxon>
        <taxon>Desulfobacula</taxon>
    </lineage>
</organism>
<proteinExistence type="predicted"/>
<reference evidence="2 3" key="1">
    <citation type="journal article" date="2013" name="Environ. Microbiol.">
        <title>Complete genome, catabolic sub-proteomes and key-metabolites of Desulfobacula toluolica Tol2, a marine, aromatic compound-degrading, sulfate-reducing bacterium.</title>
        <authorList>
            <person name="Wohlbrand L."/>
            <person name="Jacob J.H."/>
            <person name="Kube M."/>
            <person name="Mussmann M."/>
            <person name="Jarling R."/>
            <person name="Beck A."/>
            <person name="Amann R."/>
            <person name="Wilkes H."/>
            <person name="Reinhardt R."/>
            <person name="Rabus R."/>
        </authorList>
    </citation>
    <scope>NUCLEOTIDE SEQUENCE [LARGE SCALE GENOMIC DNA]</scope>
    <source>
        <strain evidence="3">DSM 7467 / Tol2</strain>
    </source>
</reference>
<evidence type="ECO:0000313" key="3">
    <source>
        <dbReference type="Proteomes" id="UP000007347"/>
    </source>
</evidence>
<name>K0NHY9_DESTT</name>
<feature type="domain" description="MEKHLA" evidence="1">
    <location>
        <begin position="36"/>
        <end position="181"/>
    </location>
</feature>
<dbReference type="HOGENOM" id="CLU_1445522_0_0_7"/>